<dbReference type="EMBL" id="AQHR01000091">
    <property type="protein sequence ID" value="EON75990.1"/>
    <property type="molecule type" value="Genomic_DNA"/>
</dbReference>
<evidence type="ECO:0000259" key="6">
    <source>
        <dbReference type="Pfam" id="PF07980"/>
    </source>
</evidence>
<comment type="similarity">
    <text evidence="2">Belongs to the SusD family.</text>
</comment>
<reference evidence="8 9" key="1">
    <citation type="submission" date="2013-02" db="EMBL/GenBank/DDBJ databases">
        <title>A novel strain isolated from Lonar lake, Maharashtra, India.</title>
        <authorList>
            <person name="Singh A."/>
        </authorList>
    </citation>
    <scope>NUCLEOTIDE SEQUENCE [LARGE SCALE GENOMIC DNA]</scope>
    <source>
        <strain evidence="8 9">AK24</strain>
    </source>
</reference>
<dbReference type="InterPro" id="IPR012944">
    <property type="entry name" value="SusD_RagB_dom"/>
</dbReference>
<name>R7ZPG6_9BACT</name>
<organism evidence="8 9">
    <name type="scientific">Lunatimonas lonarensis</name>
    <dbReference type="NCBI Taxonomy" id="1232681"/>
    <lineage>
        <taxon>Bacteria</taxon>
        <taxon>Pseudomonadati</taxon>
        <taxon>Bacteroidota</taxon>
        <taxon>Cytophagia</taxon>
        <taxon>Cytophagales</taxon>
        <taxon>Cyclobacteriaceae</taxon>
    </lineage>
</organism>
<accession>R7ZPG6</accession>
<dbReference type="Gene3D" id="1.25.40.390">
    <property type="match status" value="1"/>
</dbReference>
<comment type="caution">
    <text evidence="8">The sequence shown here is derived from an EMBL/GenBank/DDBJ whole genome shotgun (WGS) entry which is preliminary data.</text>
</comment>
<evidence type="ECO:0000256" key="2">
    <source>
        <dbReference type="ARBA" id="ARBA00006275"/>
    </source>
</evidence>
<keyword evidence="4" id="KW-0472">Membrane</keyword>
<evidence type="ECO:0000313" key="8">
    <source>
        <dbReference type="EMBL" id="EON75990.1"/>
    </source>
</evidence>
<dbReference type="GO" id="GO:0009279">
    <property type="term" value="C:cell outer membrane"/>
    <property type="evidence" value="ECO:0007669"/>
    <property type="project" value="UniProtKB-SubCell"/>
</dbReference>
<sequence>MKKFIYSILLLVFFTGCDSDLLDLQSLTEPTDATFFSNEQELDLALTGVYNSLVWLGGYTMPVQVAMDNGATDVGLVRGGFTGFDELGAGSHSANTGGFQSTYAHMYRGIGRANNLINNLDRASGVVSQARLNQIKYEAMVLRAYFYHYLVFLFGDVPYNDQIITNPADGLLPRVNREQVIDNILADLAEAAQNLPATASERNRVFRDVALGLHARVALYAGRYREAATSSLAVIKGGNLTLHPNYEQLFTPAGEGSREGILAMPFRDGFGPLPQFPTAQGSRVFGAFSVVVPTQSMVDSYEAIDGLPIDQSSVYDPTRPFENRDPRLKASIITPQSHWGGIIFESHKDSLIVRNVNGTVRGQNNDSRTVIWPAAFCGYLWKKYTNEASQMINRGWSDTDFILMRYAEILLIYAEAKIELNEIDASVHNALNRVRARAYGVAVEDTQSYPAVTSTDRSFLRTLIKRERKVEFANEGLRFFDIRRWQIAHKVLPVPLFGRVLDFANARYTPSIDEDGFVSYAGIEHQYDLNTDARFPNAVRIFNNPRDYLLPIPQAEIDTYRANGATLPQNPGGY</sequence>
<dbReference type="InterPro" id="IPR033985">
    <property type="entry name" value="SusD-like_N"/>
</dbReference>
<dbReference type="SUPFAM" id="SSF48452">
    <property type="entry name" value="TPR-like"/>
    <property type="match status" value="1"/>
</dbReference>
<keyword evidence="5" id="KW-0998">Cell outer membrane</keyword>
<evidence type="ECO:0000256" key="5">
    <source>
        <dbReference type="ARBA" id="ARBA00023237"/>
    </source>
</evidence>
<dbReference type="PROSITE" id="PS51257">
    <property type="entry name" value="PROKAR_LIPOPROTEIN"/>
    <property type="match status" value="1"/>
</dbReference>
<evidence type="ECO:0000256" key="3">
    <source>
        <dbReference type="ARBA" id="ARBA00022729"/>
    </source>
</evidence>
<keyword evidence="3" id="KW-0732">Signal</keyword>
<evidence type="ECO:0000259" key="7">
    <source>
        <dbReference type="Pfam" id="PF14322"/>
    </source>
</evidence>
<evidence type="ECO:0000256" key="1">
    <source>
        <dbReference type="ARBA" id="ARBA00004442"/>
    </source>
</evidence>
<protein>
    <submittedName>
        <fullName evidence="8">Putative outer membrane protein, probably involved in nutrient binding protein</fullName>
    </submittedName>
</protein>
<feature type="domain" description="RagB/SusD" evidence="6">
    <location>
        <begin position="288"/>
        <end position="572"/>
    </location>
</feature>
<dbReference type="AlphaFoldDB" id="R7ZPG6"/>
<dbReference type="InterPro" id="IPR011990">
    <property type="entry name" value="TPR-like_helical_dom_sf"/>
</dbReference>
<keyword evidence="9" id="KW-1185">Reference proteome</keyword>
<evidence type="ECO:0000313" key="9">
    <source>
        <dbReference type="Proteomes" id="UP000013909"/>
    </source>
</evidence>
<evidence type="ECO:0000256" key="4">
    <source>
        <dbReference type="ARBA" id="ARBA00023136"/>
    </source>
</evidence>
<dbReference type="Pfam" id="PF14322">
    <property type="entry name" value="SusD-like_3"/>
    <property type="match status" value="1"/>
</dbReference>
<dbReference type="Proteomes" id="UP000013909">
    <property type="component" value="Unassembled WGS sequence"/>
</dbReference>
<proteinExistence type="inferred from homology"/>
<dbReference type="RefSeq" id="WP_010855710.1">
    <property type="nucleotide sequence ID" value="NZ_AQHR01000091.1"/>
</dbReference>
<dbReference type="Pfam" id="PF07980">
    <property type="entry name" value="SusD_RagB"/>
    <property type="match status" value="1"/>
</dbReference>
<dbReference type="STRING" id="1232681.ADIS_3578"/>
<gene>
    <name evidence="8" type="ORF">ADIS_3578</name>
</gene>
<comment type="subcellular location">
    <subcellularLocation>
        <location evidence="1">Cell outer membrane</location>
    </subcellularLocation>
</comment>
<dbReference type="OrthoDB" id="621018at2"/>
<dbReference type="PATRIC" id="fig|1288963.3.peg.3569"/>
<feature type="domain" description="SusD-like N-terminal" evidence="7">
    <location>
        <begin position="99"/>
        <end position="219"/>
    </location>
</feature>